<dbReference type="SMART" id="SM01117">
    <property type="entry name" value="Cyt-b5"/>
    <property type="match status" value="1"/>
</dbReference>
<proteinExistence type="inferred from homology"/>
<evidence type="ECO:0000259" key="4">
    <source>
        <dbReference type="SMART" id="SM01117"/>
    </source>
</evidence>
<dbReference type="PANTHER" id="PTHR10281">
    <property type="entry name" value="MEMBRANE-ASSOCIATED PROGESTERONE RECEPTOR COMPONENT-RELATED"/>
    <property type="match status" value="1"/>
</dbReference>
<name>A0A9P4USV6_9PEZI</name>
<dbReference type="OrthoDB" id="10257697at2759"/>
<comment type="similarity">
    <text evidence="1">Belongs to the cytochrome b5 family. MAPR subfamily.</text>
</comment>
<feature type="region of interest" description="Disordered" evidence="2">
    <location>
        <begin position="1"/>
        <end position="27"/>
    </location>
</feature>
<evidence type="ECO:0000256" key="3">
    <source>
        <dbReference type="SAM" id="Phobius"/>
    </source>
</evidence>
<dbReference type="SUPFAM" id="SSF55856">
    <property type="entry name" value="Cytochrome b5-like heme/steroid binding domain"/>
    <property type="match status" value="1"/>
</dbReference>
<keyword evidence="3" id="KW-0812">Transmembrane</keyword>
<dbReference type="Pfam" id="PF00173">
    <property type="entry name" value="Cyt-b5"/>
    <property type="match status" value="1"/>
</dbReference>
<dbReference type="GO" id="GO:0012505">
    <property type="term" value="C:endomembrane system"/>
    <property type="evidence" value="ECO:0007669"/>
    <property type="project" value="TreeGrafter"/>
</dbReference>
<organism evidence="5 6">
    <name type="scientific">Polychaeton citri CBS 116435</name>
    <dbReference type="NCBI Taxonomy" id="1314669"/>
    <lineage>
        <taxon>Eukaryota</taxon>
        <taxon>Fungi</taxon>
        <taxon>Dikarya</taxon>
        <taxon>Ascomycota</taxon>
        <taxon>Pezizomycotina</taxon>
        <taxon>Dothideomycetes</taxon>
        <taxon>Dothideomycetidae</taxon>
        <taxon>Capnodiales</taxon>
        <taxon>Capnodiaceae</taxon>
        <taxon>Polychaeton</taxon>
    </lineage>
</organism>
<feature type="compositionally biased region" description="Basic and acidic residues" evidence="2">
    <location>
        <begin position="1"/>
        <end position="10"/>
    </location>
</feature>
<reference evidence="5" key="1">
    <citation type="journal article" date="2020" name="Stud. Mycol.">
        <title>101 Dothideomycetes genomes: a test case for predicting lifestyles and emergence of pathogens.</title>
        <authorList>
            <person name="Haridas S."/>
            <person name="Albert R."/>
            <person name="Binder M."/>
            <person name="Bloem J."/>
            <person name="Labutti K."/>
            <person name="Salamov A."/>
            <person name="Andreopoulos B."/>
            <person name="Baker S."/>
            <person name="Barry K."/>
            <person name="Bills G."/>
            <person name="Bluhm B."/>
            <person name="Cannon C."/>
            <person name="Castanera R."/>
            <person name="Culley D."/>
            <person name="Daum C."/>
            <person name="Ezra D."/>
            <person name="Gonzalez J."/>
            <person name="Henrissat B."/>
            <person name="Kuo A."/>
            <person name="Liang C."/>
            <person name="Lipzen A."/>
            <person name="Lutzoni F."/>
            <person name="Magnuson J."/>
            <person name="Mondo S."/>
            <person name="Nolan M."/>
            <person name="Ohm R."/>
            <person name="Pangilinan J."/>
            <person name="Park H.-J."/>
            <person name="Ramirez L."/>
            <person name="Alfaro M."/>
            <person name="Sun H."/>
            <person name="Tritt A."/>
            <person name="Yoshinaga Y."/>
            <person name="Zwiers L.-H."/>
            <person name="Turgeon B."/>
            <person name="Goodwin S."/>
            <person name="Spatafora J."/>
            <person name="Crous P."/>
            <person name="Grigoriev I."/>
        </authorList>
    </citation>
    <scope>NUCLEOTIDE SEQUENCE</scope>
    <source>
        <strain evidence="5">CBS 116435</strain>
    </source>
</reference>
<keyword evidence="3" id="KW-1133">Transmembrane helix</keyword>
<comment type="caution">
    <text evidence="5">The sequence shown here is derived from an EMBL/GenBank/DDBJ whole genome shotgun (WGS) entry which is preliminary data.</text>
</comment>
<dbReference type="Proteomes" id="UP000799441">
    <property type="component" value="Unassembled WGS sequence"/>
</dbReference>
<dbReference type="GO" id="GO:0016020">
    <property type="term" value="C:membrane"/>
    <property type="evidence" value="ECO:0007669"/>
    <property type="project" value="TreeGrafter"/>
</dbReference>
<gene>
    <name evidence="5" type="ORF">K431DRAFT_220011</name>
</gene>
<dbReference type="InterPro" id="IPR001199">
    <property type="entry name" value="Cyt_B5-like_heme/steroid-bd"/>
</dbReference>
<evidence type="ECO:0000256" key="1">
    <source>
        <dbReference type="ARBA" id="ARBA00038357"/>
    </source>
</evidence>
<dbReference type="Gene3D" id="3.10.120.10">
    <property type="entry name" value="Cytochrome b5-like heme/steroid binding domain"/>
    <property type="match status" value="1"/>
</dbReference>
<keyword evidence="6" id="KW-1185">Reference proteome</keyword>
<dbReference type="AlphaFoldDB" id="A0A9P4USV6"/>
<dbReference type="PANTHER" id="PTHR10281:SF76">
    <property type="entry name" value="CALCUTTA CUP-RELATED"/>
    <property type="match status" value="1"/>
</dbReference>
<protein>
    <submittedName>
        <fullName evidence="5">Cytochrome b5</fullName>
    </submittedName>
</protein>
<feature type="domain" description="Cytochrome b5 heme-binding" evidence="4">
    <location>
        <begin position="82"/>
        <end position="167"/>
    </location>
</feature>
<evidence type="ECO:0000256" key="2">
    <source>
        <dbReference type="SAM" id="MobiDB-lite"/>
    </source>
</evidence>
<keyword evidence="3" id="KW-0472">Membrane</keyword>
<sequence length="305" mass="32915">MSEVRQRKPDTASNASQPAGKAALSTGKKSNPPIILLLAPVLFFVGVVGYIIYISNFVTDFSSLLHQVTGGKAGTAVNGRVFTDEQLLPYDGTDPAKPIYLAIKGTVFDVSASPKFYGPGGHYHHFVGRDASRAWVTECWDDPAQLIPDMDGLHQVFMPKYLDEDLQNAADGKISEDDAASGALPIEQLKDKAAQVIQKFGRTSKKEIARRQEADRPEAEERVEEAIAHWYNFFDGNPKYTKVGTVVRDPSVTREAPPPLCEKARKKRPIKGGKLEAILNAAGNVGGQGAGQAGAAEGKPAFVNP</sequence>
<accession>A0A9P4USV6</accession>
<evidence type="ECO:0000313" key="5">
    <source>
        <dbReference type="EMBL" id="KAF2723480.1"/>
    </source>
</evidence>
<feature type="transmembrane region" description="Helical" evidence="3">
    <location>
        <begin position="34"/>
        <end position="53"/>
    </location>
</feature>
<dbReference type="InterPro" id="IPR050577">
    <property type="entry name" value="MAPR/NEUFC/NENF-like"/>
</dbReference>
<dbReference type="InterPro" id="IPR036400">
    <property type="entry name" value="Cyt_B5-like_heme/steroid_sf"/>
</dbReference>
<evidence type="ECO:0000313" key="6">
    <source>
        <dbReference type="Proteomes" id="UP000799441"/>
    </source>
</evidence>
<dbReference type="EMBL" id="MU003776">
    <property type="protein sequence ID" value="KAF2723480.1"/>
    <property type="molecule type" value="Genomic_DNA"/>
</dbReference>